<evidence type="ECO:0000313" key="1">
    <source>
        <dbReference type="EMBL" id="MFE8699380.1"/>
    </source>
</evidence>
<organism evidence="1 2">
    <name type="scientific">Cytobacillus spartinae</name>
    <dbReference type="NCBI Taxonomy" id="3299023"/>
    <lineage>
        <taxon>Bacteria</taxon>
        <taxon>Bacillati</taxon>
        <taxon>Bacillota</taxon>
        <taxon>Bacilli</taxon>
        <taxon>Bacillales</taxon>
        <taxon>Bacillaceae</taxon>
        <taxon>Cytobacillus</taxon>
    </lineage>
</organism>
<proteinExistence type="predicted"/>
<dbReference type="GO" id="GO:0008483">
    <property type="term" value="F:transaminase activity"/>
    <property type="evidence" value="ECO:0007669"/>
    <property type="project" value="UniProtKB-KW"/>
</dbReference>
<reference evidence="1 2" key="1">
    <citation type="submission" date="2024-08" db="EMBL/GenBank/DDBJ databases">
        <title>Two novel Cytobacillus novel species.</title>
        <authorList>
            <person name="Liu G."/>
        </authorList>
    </citation>
    <scope>NUCLEOTIDE SEQUENCE [LARGE SCALE GENOMIC DNA]</scope>
    <source>
        <strain evidence="1 2">FJAT-54145</strain>
    </source>
</reference>
<evidence type="ECO:0000313" key="2">
    <source>
        <dbReference type="Proteomes" id="UP001601059"/>
    </source>
</evidence>
<keyword evidence="1" id="KW-0808">Transferase</keyword>
<gene>
    <name evidence="1" type="ORF">ACFYKX_01955</name>
</gene>
<sequence>MLKEAITKYLSDALKDSSELQLYKEEKEYVERHGLGNAPIVEVDTHSRFSDAYMERLDKETEKVLKEENAAFLSQPLAYFKTNKNEFLYLESDWFDLISVDAVSLEMDDVFGTYDVMLGLKLQKKYGPQIKEYLNSSLQGEGVKFDLMFDQQDGLWSLNFTLDQVEGFREDMTVGESYQLIYSLLFNLVAAVEEGR</sequence>
<protein>
    <submittedName>
        <fullName evidence="1">Branched-chain amino acid aminotransferase</fullName>
    </submittedName>
</protein>
<name>A0ABW6K7X1_9BACI</name>
<dbReference type="Proteomes" id="UP001601059">
    <property type="component" value="Unassembled WGS sequence"/>
</dbReference>
<dbReference type="RefSeq" id="WP_389357530.1">
    <property type="nucleotide sequence ID" value="NZ_JBIACK010000001.1"/>
</dbReference>
<keyword evidence="2" id="KW-1185">Reference proteome</keyword>
<comment type="caution">
    <text evidence="1">The sequence shown here is derived from an EMBL/GenBank/DDBJ whole genome shotgun (WGS) entry which is preliminary data.</text>
</comment>
<keyword evidence="1" id="KW-0032">Aminotransferase</keyword>
<accession>A0ABW6K7X1</accession>
<dbReference type="EMBL" id="JBIACK010000001">
    <property type="protein sequence ID" value="MFE8699380.1"/>
    <property type="molecule type" value="Genomic_DNA"/>
</dbReference>